<dbReference type="RefSeq" id="XP_001383413.1">
    <property type="nucleotide sequence ID" value="XM_001383376.1"/>
</dbReference>
<dbReference type="AlphaFoldDB" id="A3LRH2"/>
<feature type="compositionally biased region" description="Low complexity" evidence="2">
    <location>
        <begin position="154"/>
        <end position="163"/>
    </location>
</feature>
<dbReference type="GO" id="GO:0016740">
    <property type="term" value="F:transferase activity"/>
    <property type="evidence" value="ECO:0007669"/>
    <property type="project" value="UniProtKB-KW"/>
</dbReference>
<dbReference type="SUPFAM" id="SSF75304">
    <property type="entry name" value="Amidase signature (AS) enzymes"/>
    <property type="match status" value="1"/>
</dbReference>
<dbReference type="STRING" id="322104.A3LRH2"/>
<feature type="region of interest" description="Disordered" evidence="2">
    <location>
        <begin position="152"/>
        <end position="179"/>
    </location>
</feature>
<gene>
    <name evidence="4" type="primary">AMI1</name>
    <name evidence="4" type="ORF">PICST_43525</name>
</gene>
<name>A3LRH2_PICST</name>
<dbReference type="PANTHER" id="PTHR11895">
    <property type="entry name" value="TRANSAMIDASE"/>
    <property type="match status" value="1"/>
</dbReference>
<dbReference type="InterPro" id="IPR023631">
    <property type="entry name" value="Amidase_dom"/>
</dbReference>
<dbReference type="GeneID" id="4837720"/>
<evidence type="ECO:0000256" key="1">
    <source>
        <dbReference type="ARBA" id="ARBA00009199"/>
    </source>
</evidence>
<dbReference type="Proteomes" id="UP000002258">
    <property type="component" value="Chromosome 3"/>
</dbReference>
<evidence type="ECO:0000313" key="5">
    <source>
        <dbReference type="Proteomes" id="UP000002258"/>
    </source>
</evidence>
<organism evidence="4 5">
    <name type="scientific">Scheffersomyces stipitis (strain ATCC 58785 / CBS 6054 / NBRC 10063 / NRRL Y-11545)</name>
    <name type="common">Yeast</name>
    <name type="synonym">Pichia stipitis</name>
    <dbReference type="NCBI Taxonomy" id="322104"/>
    <lineage>
        <taxon>Eukaryota</taxon>
        <taxon>Fungi</taxon>
        <taxon>Dikarya</taxon>
        <taxon>Ascomycota</taxon>
        <taxon>Saccharomycotina</taxon>
        <taxon>Pichiomycetes</taxon>
        <taxon>Debaryomycetaceae</taxon>
        <taxon>Scheffersomyces</taxon>
    </lineage>
</organism>
<dbReference type="PROSITE" id="PS00571">
    <property type="entry name" value="AMIDASES"/>
    <property type="match status" value="1"/>
</dbReference>
<dbReference type="PANTHER" id="PTHR11895:SF83">
    <property type="entry name" value="AMIDASE"/>
    <property type="match status" value="1"/>
</dbReference>
<dbReference type="KEGG" id="pic:PICST_43525"/>
<dbReference type="InterPro" id="IPR036928">
    <property type="entry name" value="AS_sf"/>
</dbReference>
<dbReference type="InParanoid" id="A3LRH2"/>
<sequence>SSDNSITREDLRNQVEKLKVKLNDEEEDDYYTLLAAMDSSIKKVLDMDDFYLPTDYERFPRKNIHRPVGVDNEANAWAYRVEIEDTKPEMSKSRPLAGRTITFKDCVEVGKVPQIGGTDSWKPWTPEADATVVTRALEAGAKLVGLATCENQCSSTSSSTSSTGDVPNPYGKSHSAGGSSSGCGYLVGTGEVDLAVGADQGGSIRVPSCQCGIVGLKPTFGLIPYSGIGSNEFNNDHAGPMTKDVLDNALLLGVLAGVDGFDDRQMGAPLYKDVPDYTKLVKESSVKGMKIGILKESLEVPAMTEAMKEKFLHQAKLWEALGAEVVEVSIPYHHIAPEIWMTGQRVAGAVRKLGMQCGRRVVQSSKAIDHCYPWTQESFEKAPVNVKNGLINGLYLMEKHPGIYVKTINLSFKARAEYDKALETVDVLITPTVPFAAPRHGDRKASPIKRIKNTIGLNANTGIFNITGHPALTFPMGFLASQEDPDMKFPVGIQIIGKHFDEQSVYAAAYAWEQAYNWKDY</sequence>
<evidence type="ECO:0000313" key="4">
    <source>
        <dbReference type="EMBL" id="ABN65384.1"/>
    </source>
</evidence>
<feature type="non-terminal residue" evidence="4">
    <location>
        <position position="1"/>
    </location>
</feature>
<dbReference type="EMBL" id="CP000497">
    <property type="protein sequence ID" value="ABN65384.1"/>
    <property type="molecule type" value="Genomic_DNA"/>
</dbReference>
<keyword evidence="5" id="KW-1185">Reference proteome</keyword>
<feature type="domain" description="Amidase" evidence="3">
    <location>
        <begin position="86"/>
        <end position="505"/>
    </location>
</feature>
<dbReference type="OMA" id="PAIWTIQ"/>
<dbReference type="OrthoDB" id="1879366at2759"/>
<accession>A3LRH2</accession>
<reference evidence="4 5" key="1">
    <citation type="journal article" date="2007" name="Nat. Biotechnol.">
        <title>Genome sequence of the lignocellulose-bioconverting and xylose-fermenting yeast Pichia stipitis.</title>
        <authorList>
            <person name="Jeffries T.W."/>
            <person name="Grigoriev I.V."/>
            <person name="Grimwood J."/>
            <person name="Laplaza J.M."/>
            <person name="Aerts A."/>
            <person name="Salamov A."/>
            <person name="Schmutz J."/>
            <person name="Lindquist E."/>
            <person name="Dehal P."/>
            <person name="Shapiro H."/>
            <person name="Jin Y.S."/>
            <person name="Passoth V."/>
            <person name="Richardson P.M."/>
        </authorList>
    </citation>
    <scope>NUCLEOTIDE SEQUENCE [LARGE SCALE GENOMIC DNA]</scope>
    <source>
        <strain evidence="5">ATCC 58785 / CBS 6054 / NBRC 10063 / NRRL Y-11545</strain>
    </source>
</reference>
<dbReference type="Gene3D" id="3.90.1300.10">
    <property type="entry name" value="Amidase signature (AS) domain"/>
    <property type="match status" value="1"/>
</dbReference>
<evidence type="ECO:0000256" key="2">
    <source>
        <dbReference type="SAM" id="MobiDB-lite"/>
    </source>
</evidence>
<keyword evidence="4" id="KW-0808">Transferase</keyword>
<dbReference type="eggNOG" id="KOG1211">
    <property type="taxonomic scope" value="Eukaryota"/>
</dbReference>
<protein>
    <submittedName>
        <fullName evidence="4">Glutamyl-tRNA(Gln) amidotransferase subunit A (Amidase)</fullName>
    </submittedName>
</protein>
<proteinExistence type="inferred from homology"/>
<dbReference type="Pfam" id="PF01425">
    <property type="entry name" value="Amidase"/>
    <property type="match status" value="1"/>
</dbReference>
<dbReference type="HOGENOM" id="CLU_009600_18_1_1"/>
<evidence type="ECO:0000259" key="3">
    <source>
        <dbReference type="Pfam" id="PF01425"/>
    </source>
</evidence>
<comment type="similarity">
    <text evidence="1">Belongs to the amidase family.</text>
</comment>
<dbReference type="InterPro" id="IPR000120">
    <property type="entry name" value="Amidase"/>
</dbReference>
<dbReference type="InterPro" id="IPR020556">
    <property type="entry name" value="Amidase_CS"/>
</dbReference>